<comment type="caution">
    <text evidence="8">Lacks conserved residue(s) required for the propagation of feature annotation.</text>
</comment>
<feature type="transmembrane region" description="Helical" evidence="8">
    <location>
        <begin position="294"/>
        <end position="317"/>
    </location>
</feature>
<feature type="transmembrane region" description="Helical" evidence="8">
    <location>
        <begin position="238"/>
        <end position="254"/>
    </location>
</feature>
<dbReference type="InterPro" id="IPR003804">
    <property type="entry name" value="Lactate_perm"/>
</dbReference>
<dbReference type="Proteomes" id="UP000643165">
    <property type="component" value="Unassembled WGS sequence"/>
</dbReference>
<feature type="transmembrane region" description="Helical" evidence="8">
    <location>
        <begin position="143"/>
        <end position="168"/>
    </location>
</feature>
<dbReference type="PANTHER" id="PTHR30003">
    <property type="entry name" value="L-LACTATE PERMEASE"/>
    <property type="match status" value="1"/>
</dbReference>
<feature type="transmembrane region" description="Helical" evidence="8">
    <location>
        <begin position="180"/>
        <end position="202"/>
    </location>
</feature>
<evidence type="ECO:0000256" key="3">
    <source>
        <dbReference type="ARBA" id="ARBA00022448"/>
    </source>
</evidence>
<evidence type="ECO:0000313" key="9">
    <source>
        <dbReference type="EMBL" id="GIJ24243.1"/>
    </source>
</evidence>
<gene>
    <name evidence="9" type="ORF">Vlu01_48670</name>
</gene>
<keyword evidence="4 8" id="KW-1003">Cell membrane</keyword>
<evidence type="ECO:0000256" key="5">
    <source>
        <dbReference type="ARBA" id="ARBA00022692"/>
    </source>
</evidence>
<feature type="transmembrane region" description="Helical" evidence="8">
    <location>
        <begin position="214"/>
        <end position="232"/>
    </location>
</feature>
<comment type="function">
    <text evidence="8">Uptake of L-lactate across the membrane. Can also transport D-lactate and glycolate.</text>
</comment>
<comment type="subcellular location">
    <subcellularLocation>
        <location evidence="1 8">Cell membrane</location>
        <topology evidence="1 8">Multi-pass membrane protein</topology>
    </subcellularLocation>
</comment>
<name>A0ABQ4J2L2_9ACTN</name>
<protein>
    <recommendedName>
        <fullName evidence="8">L-lactate permease</fullName>
    </recommendedName>
</protein>
<reference evidence="9 10" key="1">
    <citation type="submission" date="2021-01" db="EMBL/GenBank/DDBJ databases">
        <title>Whole genome shotgun sequence of Verrucosispora lutea NBRC 106530.</title>
        <authorList>
            <person name="Komaki H."/>
            <person name="Tamura T."/>
        </authorList>
    </citation>
    <scope>NUCLEOTIDE SEQUENCE [LARGE SCALE GENOMIC DNA]</scope>
    <source>
        <strain evidence="9 10">NBRC 106530</strain>
    </source>
</reference>
<feature type="transmembrane region" description="Helical" evidence="8">
    <location>
        <begin position="514"/>
        <end position="532"/>
    </location>
</feature>
<feature type="transmembrane region" description="Helical" evidence="8">
    <location>
        <begin position="36"/>
        <end position="57"/>
    </location>
</feature>
<comment type="caution">
    <text evidence="9">The sequence shown here is derived from an EMBL/GenBank/DDBJ whole genome shotgun (WGS) entry which is preliminary data.</text>
</comment>
<evidence type="ECO:0000256" key="6">
    <source>
        <dbReference type="ARBA" id="ARBA00022989"/>
    </source>
</evidence>
<keyword evidence="7 8" id="KW-0472">Membrane</keyword>
<comment type="similarity">
    <text evidence="2 8">Belongs to the lactate permease family.</text>
</comment>
<organism evidence="9 10">
    <name type="scientific">Micromonospora lutea</name>
    <dbReference type="NCBI Taxonomy" id="419825"/>
    <lineage>
        <taxon>Bacteria</taxon>
        <taxon>Bacillati</taxon>
        <taxon>Actinomycetota</taxon>
        <taxon>Actinomycetes</taxon>
        <taxon>Micromonosporales</taxon>
        <taxon>Micromonosporaceae</taxon>
        <taxon>Micromonospora</taxon>
    </lineage>
</organism>
<keyword evidence="6 8" id="KW-1133">Transmembrane helix</keyword>
<dbReference type="EMBL" id="BOPB01000031">
    <property type="protein sequence ID" value="GIJ24243.1"/>
    <property type="molecule type" value="Genomic_DNA"/>
</dbReference>
<dbReference type="PANTHER" id="PTHR30003:SF0">
    <property type="entry name" value="GLYCOLATE PERMEASE GLCA-RELATED"/>
    <property type="match status" value="1"/>
</dbReference>
<evidence type="ECO:0000256" key="1">
    <source>
        <dbReference type="ARBA" id="ARBA00004651"/>
    </source>
</evidence>
<evidence type="ECO:0000256" key="7">
    <source>
        <dbReference type="ARBA" id="ARBA00023136"/>
    </source>
</evidence>
<evidence type="ECO:0000256" key="4">
    <source>
        <dbReference type="ARBA" id="ARBA00022475"/>
    </source>
</evidence>
<keyword evidence="10" id="KW-1185">Reference proteome</keyword>
<evidence type="ECO:0000256" key="2">
    <source>
        <dbReference type="ARBA" id="ARBA00010100"/>
    </source>
</evidence>
<evidence type="ECO:0000256" key="8">
    <source>
        <dbReference type="RuleBase" id="RU365092"/>
    </source>
</evidence>
<feature type="transmembrane region" description="Helical" evidence="8">
    <location>
        <begin position="418"/>
        <end position="446"/>
    </location>
</feature>
<evidence type="ECO:0000313" key="10">
    <source>
        <dbReference type="Proteomes" id="UP000643165"/>
    </source>
</evidence>
<dbReference type="Pfam" id="PF02652">
    <property type="entry name" value="Lactate_perm"/>
    <property type="match status" value="1"/>
</dbReference>
<sequence length="533" mass="55356">MPVDFWRWLLALSPILLLLVLLVVLGWGATEAGPLAVVLSAVAAVVAFEAPLQTLVVAGAKGVWDSVPILLVIVAALLLYRVGTAAGAFHALRIGVQQQSRNEVFLVLGFGWVFASFAQGIAGFGAPIAIVAPILLALRVRPVYAVVIPLIGHAWAKFFGTLGVGWVATLQVTDVEDPQMTALLTALLLLIPIFAAGIAIAWMMGRLAGVRHALPMILIIGTVLGAGQIGFVLVSPELSSFLAATLALLCLYPLSRWSRYRNEAPLDDLPAMSAEKSADDTEEPAPVMGLGWALFPYAVLTVVSVLVLLVEPVAALLEQVSFAPSFPEVSTGFGVVNEGMAAYEPLTPLSDPGGFLLLAALVSWPVYRARGYFQAWRDRADPPPILSTTVSDSVPALTAVVTFLVLASVMSHTGQTEVLALGIAAVAPPLVYAFLANIIGIIGALVTNSSTSSNVLFAPVHTTIAETQGVSQAAVLAAQSAGGAVGNVVAPTNLILGTTTTGISGQEGAILRKTIPWAAVVAVLTGVATIALI</sequence>
<keyword evidence="5 8" id="KW-0812">Transmembrane</keyword>
<feature type="transmembrane region" description="Helical" evidence="8">
    <location>
        <begin position="104"/>
        <end position="136"/>
    </location>
</feature>
<proteinExistence type="inferred from homology"/>
<keyword evidence="3 8" id="KW-0813">Transport</keyword>
<accession>A0ABQ4J2L2</accession>
<feature type="transmembrane region" description="Helical" evidence="8">
    <location>
        <begin position="69"/>
        <end position="92"/>
    </location>
</feature>